<dbReference type="SUPFAM" id="SSF55961">
    <property type="entry name" value="Bet v1-like"/>
    <property type="match status" value="1"/>
</dbReference>
<feature type="domain" description="Activator of Hsp90 ATPase homologue 1/2-like C-terminal" evidence="2">
    <location>
        <begin position="16"/>
        <end position="79"/>
    </location>
</feature>
<accession>A0A6M0RXB7</accession>
<dbReference type="InterPro" id="IPR023393">
    <property type="entry name" value="START-like_dom_sf"/>
</dbReference>
<organism evidence="3 4">
    <name type="scientific">Adonisia turfae CCMR0081</name>
    <dbReference type="NCBI Taxonomy" id="2292702"/>
    <lineage>
        <taxon>Bacteria</taxon>
        <taxon>Bacillati</taxon>
        <taxon>Cyanobacteriota</taxon>
        <taxon>Adonisia</taxon>
        <taxon>Adonisia turfae</taxon>
    </lineage>
</organism>
<dbReference type="InterPro" id="IPR013538">
    <property type="entry name" value="ASHA1/2-like_C"/>
</dbReference>
<evidence type="ECO:0000256" key="1">
    <source>
        <dbReference type="ARBA" id="ARBA00006817"/>
    </source>
</evidence>
<evidence type="ECO:0000259" key="2">
    <source>
        <dbReference type="Pfam" id="PF08327"/>
    </source>
</evidence>
<comment type="caution">
    <text evidence="3">The sequence shown here is derived from an EMBL/GenBank/DDBJ whole genome shotgun (WGS) entry which is preliminary data.</text>
</comment>
<dbReference type="Gene3D" id="3.30.530.20">
    <property type="match status" value="1"/>
</dbReference>
<evidence type="ECO:0000313" key="3">
    <source>
        <dbReference type="EMBL" id="NEZ60877.1"/>
    </source>
</evidence>
<proteinExistence type="inferred from homology"/>
<comment type="similarity">
    <text evidence="1">Belongs to the AHA1 family.</text>
</comment>
<dbReference type="AlphaFoldDB" id="A0A6M0RXB7"/>
<sequence>MIHTKSQPIVTRELSAPRQLVFEAWTQPKHLRNWMFSKKAFTCEYVSADITPRGAFLHKMTAPNGHEMWLLTKYEAVNPQLIWEPVSPTQAEAAVFEASRDQHSSSWDEGLDQLVAYCETL</sequence>
<keyword evidence="4" id="KW-1185">Reference proteome</keyword>
<protein>
    <submittedName>
        <fullName evidence="3">SRPBCC domain-containing protein</fullName>
    </submittedName>
</protein>
<evidence type="ECO:0000313" key="4">
    <source>
        <dbReference type="Proteomes" id="UP000481033"/>
    </source>
</evidence>
<dbReference type="Proteomes" id="UP000481033">
    <property type="component" value="Unassembled WGS sequence"/>
</dbReference>
<gene>
    <name evidence="3" type="ORF">DXZ20_35635</name>
</gene>
<dbReference type="EMBL" id="QXHD01000004">
    <property type="protein sequence ID" value="NEZ60877.1"/>
    <property type="molecule type" value="Genomic_DNA"/>
</dbReference>
<reference evidence="3 4" key="1">
    <citation type="journal article" date="2020" name="Microb. Ecol.">
        <title>Ecogenomics of the Marine Benthic Filamentous Cyanobacterium Adonisia.</title>
        <authorList>
            <person name="Walter J.M."/>
            <person name="Coutinho F.H."/>
            <person name="Leomil L."/>
            <person name="Hargreaves P.I."/>
            <person name="Campeao M.E."/>
            <person name="Vieira V.V."/>
            <person name="Silva B.S."/>
            <person name="Fistarol G.O."/>
            <person name="Salomon P.S."/>
            <person name="Sawabe T."/>
            <person name="Mino S."/>
            <person name="Hosokawa M."/>
            <person name="Miyashita H."/>
            <person name="Maruyama F."/>
            <person name="van Verk M.C."/>
            <person name="Dutilh B.E."/>
            <person name="Thompson C.C."/>
            <person name="Thompson F.L."/>
        </authorList>
    </citation>
    <scope>NUCLEOTIDE SEQUENCE [LARGE SCALE GENOMIC DNA]</scope>
    <source>
        <strain evidence="3 4">CCMR0081</strain>
    </source>
</reference>
<dbReference type="CDD" id="cd07814">
    <property type="entry name" value="SRPBCC_CalC_Aha1-like"/>
    <property type="match status" value="1"/>
</dbReference>
<name>A0A6M0RXB7_9CYAN</name>
<dbReference type="Pfam" id="PF08327">
    <property type="entry name" value="AHSA1"/>
    <property type="match status" value="1"/>
</dbReference>